<protein>
    <recommendedName>
        <fullName evidence="8">Protein ENHANCED DOWNY MILDEW 2</fullName>
    </recommendedName>
</protein>
<evidence type="ECO:0000313" key="7">
    <source>
        <dbReference type="Proteomes" id="UP001188597"/>
    </source>
</evidence>
<dbReference type="AlphaFoldDB" id="A0AA88X4U7"/>
<dbReference type="Pfam" id="PF26055">
    <property type="entry name" value="Mtase_EDM2"/>
    <property type="match status" value="1"/>
</dbReference>
<comment type="caution">
    <text evidence="6">The sequence shown here is derived from an EMBL/GenBank/DDBJ whole genome shotgun (WGS) entry which is preliminary data.</text>
</comment>
<evidence type="ECO:0000256" key="1">
    <source>
        <dbReference type="ARBA" id="ARBA00022737"/>
    </source>
</evidence>
<feature type="compositionally biased region" description="Polar residues" evidence="2">
    <location>
        <begin position="285"/>
        <end position="298"/>
    </location>
</feature>
<sequence>MIDEAEEDELEDDLDEEGEEIESDDDDDLFETVCSICDEGGELLSCEGSCFRSFHATKMAGASSRCKTLGFTAEEVDVFCCVSATCGRFYHPRCVAKLLLRGSENEVNELQEKIAAGEDFTCPVHKCIVCRQGEDKTDHDLQFAICRRCPKAYHRKCLPRKIAFEDLEDEGIIQRAWDNLFKKTKRILIYCLKHEIVDGIGTPIRNHIKFPIDGQKKRRASELLPSREKVASQAKSPASEDASRKRTVMKPPKGAEKWSNIKQGDSSKKREGGLSGSQLKKQKVVDTSQKHSNNSCATKVSKRSMDGVKASLAERSHALVKSSEADMTDNGHEQTQTVTILALMKEAASSITQDDIAKMHKVPSTHTCSSRNTVDKTITMGKVEGSIKALRAALHKLEEGCSVEDAKAVCEPGVLSQIMKWKSKLKVYLAPFLHGMRYTSFGRHFTKVEHLKAIVDLLHWYVEDGDVVVDFCCGSNDFSCLMKKRLDEMGKKCSYKNFDIVYPKHDFNFEKRDWMSVRKEDFPAGKELIMGLNPPFGVNASLANQFINKALEFRPKLLILILPLANERLDKKKPAYDLIWEDDMLLSGRPFYFPGSVDVNGEQIDQWNVCATPLYLWSRPDWTDKHKAIAQELGHLSRVREKTHAVDNSHEANVPDFHEEDPEVHGAVSMLLDDILQNEEPEAQERATSAVASQKEGFSRDNGRREGLNNVIHGEGLMDDIHGEDQSTKNIKKRNRGKKKRGRGLDGKLPEERQKGRSPLPWHSQRENALDEKLPRHSQLGTASGEKLPRHSLRGKSSDEKFLEDKQNVRSPVHHNSPPHMSRGRSVDGHLPKHMGVEKEGYQHMEPTMSVSRSQFRTGHSGIQDDNLQRTYSSNSEEWYARSTYLRSSRASLGSDYGARDSDENFSGYLREGIDSRGYRPYAEQMDERYGSQPDFRSRIPFFGQQDPGTFSQRSSYSMGTDPGFSTPYGHLGPAPDSVYSRTNTSTMQRYAPRLDELNHTRMNSLGSAPPPVPVNRNGVYDYGLHVPRPGFRADSLGFAPGPYRPPSHQNSSGWLND</sequence>
<dbReference type="Pfam" id="PF23004">
    <property type="entry name" value="PHDvar_NSD"/>
    <property type="match status" value="1"/>
</dbReference>
<dbReference type="InterPro" id="IPR055198">
    <property type="entry name" value="NSD_PHD"/>
</dbReference>
<feature type="region of interest" description="Disordered" evidence="2">
    <location>
        <begin position="681"/>
        <end position="828"/>
    </location>
</feature>
<feature type="compositionally biased region" description="Basic residues" evidence="2">
    <location>
        <begin position="730"/>
        <end position="742"/>
    </location>
</feature>
<dbReference type="InterPro" id="IPR058939">
    <property type="entry name" value="Mtase_EDM2"/>
</dbReference>
<accession>A0AA88X4U7</accession>
<keyword evidence="7" id="KW-1185">Reference proteome</keyword>
<feature type="region of interest" description="Disordered" evidence="2">
    <location>
        <begin position="1"/>
        <end position="25"/>
    </location>
</feature>
<dbReference type="Proteomes" id="UP001188597">
    <property type="component" value="Unassembled WGS sequence"/>
</dbReference>
<feature type="domain" description="DM2" evidence="5">
    <location>
        <begin position="461"/>
        <end position="631"/>
    </location>
</feature>
<evidence type="ECO:0000313" key="6">
    <source>
        <dbReference type="EMBL" id="KAK3032465.1"/>
    </source>
</evidence>
<feature type="compositionally biased region" description="Basic and acidic residues" evidence="2">
    <location>
        <begin position="743"/>
        <end position="755"/>
    </location>
</feature>
<keyword evidence="1" id="KW-0677">Repeat</keyword>
<dbReference type="CDD" id="cd15565">
    <property type="entry name" value="PHD2_NSD"/>
    <property type="match status" value="1"/>
</dbReference>
<dbReference type="Gene3D" id="3.30.40.10">
    <property type="entry name" value="Zinc/RING finger domain, C3HC4 (zinc finger)"/>
    <property type="match status" value="1"/>
</dbReference>
<feature type="compositionally biased region" description="Basic and acidic residues" evidence="2">
    <location>
        <begin position="697"/>
        <end position="707"/>
    </location>
</feature>
<evidence type="ECO:0000256" key="2">
    <source>
        <dbReference type="SAM" id="MobiDB-lite"/>
    </source>
</evidence>
<name>A0AA88X4U7_9ASTE</name>
<gene>
    <name evidence="6" type="ORF">RJ639_037278</name>
</gene>
<dbReference type="InterPro" id="IPR013083">
    <property type="entry name" value="Znf_RING/FYVE/PHD"/>
</dbReference>
<feature type="compositionally biased region" description="Basic and acidic residues" evidence="2">
    <location>
        <begin position="764"/>
        <end position="775"/>
    </location>
</feature>
<dbReference type="PANTHER" id="PTHR46235">
    <property type="entry name" value="PHD FINGER-CONTAINING PROTEIN DDB_G0268158"/>
    <property type="match status" value="1"/>
</dbReference>
<dbReference type="Pfam" id="PF22908">
    <property type="entry name" value="PHD_NSD"/>
    <property type="match status" value="1"/>
</dbReference>
<dbReference type="SUPFAM" id="SSF53335">
    <property type="entry name" value="S-adenosyl-L-methionine-dependent methyltransferases"/>
    <property type="match status" value="1"/>
</dbReference>
<dbReference type="GO" id="GO:0006338">
    <property type="term" value="P:chromatin remodeling"/>
    <property type="evidence" value="ECO:0007669"/>
    <property type="project" value="UniProtKB-ARBA"/>
</dbReference>
<feature type="region of interest" description="Disordered" evidence="2">
    <location>
        <begin position="1032"/>
        <end position="1058"/>
    </location>
</feature>
<dbReference type="CDD" id="cd15566">
    <property type="entry name" value="PHD3_NSD"/>
    <property type="match status" value="1"/>
</dbReference>
<evidence type="ECO:0000259" key="5">
    <source>
        <dbReference type="Pfam" id="PF26055"/>
    </source>
</evidence>
<dbReference type="InterPro" id="IPR029063">
    <property type="entry name" value="SAM-dependent_MTases_sf"/>
</dbReference>
<reference evidence="6" key="1">
    <citation type="submission" date="2022-12" db="EMBL/GenBank/DDBJ databases">
        <title>Draft genome assemblies for two species of Escallonia (Escalloniales).</title>
        <authorList>
            <person name="Chanderbali A."/>
            <person name="Dervinis C."/>
            <person name="Anghel I."/>
            <person name="Soltis D."/>
            <person name="Soltis P."/>
            <person name="Zapata F."/>
        </authorList>
    </citation>
    <scope>NUCLEOTIDE SEQUENCE</scope>
    <source>
        <strain evidence="6">UCBG64.0493</strain>
        <tissue evidence="6">Leaf</tissue>
    </source>
</reference>
<dbReference type="PANTHER" id="PTHR46235:SF3">
    <property type="entry name" value="PHD FINGER-CONTAINING PROTEIN DDB_G0268158"/>
    <property type="match status" value="1"/>
</dbReference>
<evidence type="ECO:0008006" key="8">
    <source>
        <dbReference type="Google" id="ProtNLM"/>
    </source>
</evidence>
<proteinExistence type="predicted"/>
<evidence type="ECO:0000259" key="4">
    <source>
        <dbReference type="Pfam" id="PF23004"/>
    </source>
</evidence>
<feature type="region of interest" description="Disordered" evidence="2">
    <location>
        <begin position="217"/>
        <end position="303"/>
    </location>
</feature>
<dbReference type="InterPro" id="IPR055197">
    <property type="entry name" value="PHDvar_NSD"/>
</dbReference>
<feature type="domain" description="Histone-lysine N-methyltransferase NSD-like PHD zinc finger" evidence="3">
    <location>
        <begin position="66"/>
        <end position="125"/>
    </location>
</feature>
<evidence type="ECO:0000259" key="3">
    <source>
        <dbReference type="Pfam" id="PF22908"/>
    </source>
</evidence>
<feature type="compositionally biased region" description="Basic and acidic residues" evidence="2">
    <location>
        <begin position="796"/>
        <end position="808"/>
    </location>
</feature>
<feature type="compositionally biased region" description="Polar residues" evidence="2">
    <location>
        <begin position="1048"/>
        <end position="1058"/>
    </location>
</feature>
<feature type="domain" description="Histone-lysine N-methyltransferase NSD-like variant PHD zinc finger" evidence="4">
    <location>
        <begin position="127"/>
        <end position="170"/>
    </location>
</feature>
<organism evidence="6 7">
    <name type="scientific">Escallonia herrerae</name>
    <dbReference type="NCBI Taxonomy" id="1293975"/>
    <lineage>
        <taxon>Eukaryota</taxon>
        <taxon>Viridiplantae</taxon>
        <taxon>Streptophyta</taxon>
        <taxon>Embryophyta</taxon>
        <taxon>Tracheophyta</taxon>
        <taxon>Spermatophyta</taxon>
        <taxon>Magnoliopsida</taxon>
        <taxon>eudicotyledons</taxon>
        <taxon>Gunneridae</taxon>
        <taxon>Pentapetalae</taxon>
        <taxon>asterids</taxon>
        <taxon>campanulids</taxon>
        <taxon>Escalloniales</taxon>
        <taxon>Escalloniaceae</taxon>
        <taxon>Escallonia</taxon>
    </lineage>
</organism>
<dbReference type="EMBL" id="JAVXUP010000268">
    <property type="protein sequence ID" value="KAK3032465.1"/>
    <property type="molecule type" value="Genomic_DNA"/>
</dbReference>